<accession>A0ACC0UJ38</accession>
<comment type="caution">
    <text evidence="1">The sequence shown here is derived from an EMBL/GenBank/DDBJ whole genome shotgun (WGS) entry which is preliminary data.</text>
</comment>
<organism evidence="1 2">
    <name type="scientific">Russula earlei</name>
    <dbReference type="NCBI Taxonomy" id="71964"/>
    <lineage>
        <taxon>Eukaryota</taxon>
        <taxon>Fungi</taxon>
        <taxon>Dikarya</taxon>
        <taxon>Basidiomycota</taxon>
        <taxon>Agaricomycotina</taxon>
        <taxon>Agaricomycetes</taxon>
        <taxon>Russulales</taxon>
        <taxon>Russulaceae</taxon>
        <taxon>Russula</taxon>
    </lineage>
</organism>
<dbReference type="EMBL" id="JAGFNK010000028">
    <property type="protein sequence ID" value="KAI9511074.1"/>
    <property type="molecule type" value="Genomic_DNA"/>
</dbReference>
<keyword evidence="2" id="KW-1185">Reference proteome</keyword>
<proteinExistence type="predicted"/>
<evidence type="ECO:0000313" key="1">
    <source>
        <dbReference type="EMBL" id="KAI9511074.1"/>
    </source>
</evidence>
<protein>
    <submittedName>
        <fullName evidence="1">Uncharacterized protein</fullName>
    </submittedName>
</protein>
<gene>
    <name evidence="1" type="ORF">F5148DRAFT_1147141</name>
</gene>
<evidence type="ECO:0000313" key="2">
    <source>
        <dbReference type="Proteomes" id="UP001207468"/>
    </source>
</evidence>
<sequence>MGMELQFKMLPELLDVPRRTFVRKLTPAEKEEEKKWVDEHLGFKGAWTKSEHVKACWWITIAIILHNMVIEFGESGSAAQLLPIHGQDQEEEETGMTQEGLGAVQMEGEAKRHLLINQLMEYQRLQ</sequence>
<reference evidence="1" key="1">
    <citation type="submission" date="2021-03" db="EMBL/GenBank/DDBJ databases">
        <title>Evolutionary priming and transition to the ectomycorrhizal habit in an iconic lineage of mushroom-forming fungi: is preadaptation a requirement?</title>
        <authorList>
            <consortium name="DOE Joint Genome Institute"/>
            <person name="Looney B.P."/>
            <person name="Miyauchi S."/>
            <person name="Morin E."/>
            <person name="Drula E."/>
            <person name="Courty P.E."/>
            <person name="Chicoki N."/>
            <person name="Fauchery L."/>
            <person name="Kohler A."/>
            <person name="Kuo A."/>
            <person name="LaButti K."/>
            <person name="Pangilinan J."/>
            <person name="Lipzen A."/>
            <person name="Riley R."/>
            <person name="Andreopoulos W."/>
            <person name="He G."/>
            <person name="Johnson J."/>
            <person name="Barry K.W."/>
            <person name="Grigoriev I.V."/>
            <person name="Nagy L."/>
            <person name="Hibbett D."/>
            <person name="Henrissat B."/>
            <person name="Matheny P.B."/>
            <person name="Labbe J."/>
            <person name="Martin A.F."/>
        </authorList>
    </citation>
    <scope>NUCLEOTIDE SEQUENCE</scope>
    <source>
        <strain evidence="1">BPL698</strain>
    </source>
</reference>
<dbReference type="Proteomes" id="UP001207468">
    <property type="component" value="Unassembled WGS sequence"/>
</dbReference>
<name>A0ACC0UJ38_9AGAM</name>